<dbReference type="EMBL" id="CVRI01000047">
    <property type="protein sequence ID" value="CRK98535.1"/>
    <property type="molecule type" value="Genomic_DNA"/>
</dbReference>
<name>A0A1J1IE32_9DIPT</name>
<dbReference type="AlphaFoldDB" id="A0A1J1IE32"/>
<gene>
    <name evidence="1" type="ORF">CLUMA_CG011886</name>
</gene>
<protein>
    <submittedName>
        <fullName evidence="1">CLUMA_CG011886, isoform A</fullName>
    </submittedName>
</protein>
<proteinExistence type="predicted"/>
<evidence type="ECO:0000313" key="2">
    <source>
        <dbReference type="Proteomes" id="UP000183832"/>
    </source>
</evidence>
<sequence>MKFTDFHIHKEKHFKSRHAVNALLGQTVWHCWHITTGTSFLDCPKEDLKRMRTFKELAMK</sequence>
<organism evidence="1 2">
    <name type="scientific">Clunio marinus</name>
    <dbReference type="NCBI Taxonomy" id="568069"/>
    <lineage>
        <taxon>Eukaryota</taxon>
        <taxon>Metazoa</taxon>
        <taxon>Ecdysozoa</taxon>
        <taxon>Arthropoda</taxon>
        <taxon>Hexapoda</taxon>
        <taxon>Insecta</taxon>
        <taxon>Pterygota</taxon>
        <taxon>Neoptera</taxon>
        <taxon>Endopterygota</taxon>
        <taxon>Diptera</taxon>
        <taxon>Nematocera</taxon>
        <taxon>Chironomoidea</taxon>
        <taxon>Chironomidae</taxon>
        <taxon>Clunio</taxon>
    </lineage>
</organism>
<reference evidence="1 2" key="1">
    <citation type="submission" date="2015-04" db="EMBL/GenBank/DDBJ databases">
        <authorList>
            <person name="Syromyatnikov M.Y."/>
            <person name="Popov V.N."/>
        </authorList>
    </citation>
    <scope>NUCLEOTIDE SEQUENCE [LARGE SCALE GENOMIC DNA]</scope>
</reference>
<keyword evidence="2" id="KW-1185">Reference proteome</keyword>
<accession>A0A1J1IE32</accession>
<evidence type="ECO:0000313" key="1">
    <source>
        <dbReference type="EMBL" id="CRK98535.1"/>
    </source>
</evidence>
<dbReference type="Proteomes" id="UP000183832">
    <property type="component" value="Unassembled WGS sequence"/>
</dbReference>